<dbReference type="FunFam" id="3.20.20.60:FF:000014">
    <property type="entry name" value="Citrate lyase subunit beta-like protein"/>
    <property type="match status" value="1"/>
</dbReference>
<evidence type="ECO:0000256" key="16">
    <source>
        <dbReference type="ARBA" id="ARBA00055540"/>
    </source>
</evidence>
<sequence>MNKPKIFFGFNLFIFLVCLFTLYKNYEKSLYLLNIELNRQEQTNKSVEELKKIFKKHGTDKYFHKYYNFYGKFIGPIRNEELEVLEIGLGCGMIYGPGKSLLSWKEFLPNSKISILEYDRNCALKFKNQTKNLFIGSQSDFNVLKELEIGSPFDIIIDDGGHSRLQQTRSLIGLFPYLKKGGIYIIEDLYYSFTQEANDSNRSAFDVLTKLLILFNNPSFYYDPVPNFKLNKIDTFNFDIEPDLKYLYENVEFIMFSIRSNLKTLIKSIGKQKYLTFSSLSNPEINLTASYPSRACLYVPGNDSKKLSKIFATNADCVVLDCEDGVALNKKSEAREKIRNLFDTDQRIQNNIDGKFTVRINPAETSLAFEDIKTIFTIKHEIKDKNTTSNLLPKCIFIPKTNNARQIGWLFETLHEQTKQFKDLDNLNMFFYMESAISLINLNDIIKTALSLSAEKYHGRFNLEGFVFGSDDFCADIGASRTKDSVELTYARQKLVTYCKAYKLKAIDMVYIDFKDLEGLKMQCEQGARMGFTGKQVIHPGQVDVCQNAFTPSQEKIEWATGLVEAFEYHQKSGAGAFTYKGQMIDMPSLLQAKNILKIIEKVKKI</sequence>
<comment type="subcellular location">
    <subcellularLocation>
        <location evidence="2">Mitochondrion</location>
    </subcellularLocation>
</comment>
<evidence type="ECO:0000256" key="15">
    <source>
        <dbReference type="ARBA" id="ARBA00051672"/>
    </source>
</evidence>
<keyword evidence="24" id="KW-1133">Transmembrane helix</keyword>
<dbReference type="SUPFAM" id="SSF51621">
    <property type="entry name" value="Phosphoenolpyruvate/pyruvate domain"/>
    <property type="match status" value="1"/>
</dbReference>
<dbReference type="OrthoDB" id="1773at2759"/>
<dbReference type="AlphaFoldDB" id="A0A3M7S1D6"/>
<dbReference type="EC" id="3.1.2.30" evidence="18"/>
<evidence type="ECO:0000259" key="25">
    <source>
        <dbReference type="Pfam" id="PF03328"/>
    </source>
</evidence>
<dbReference type="GO" id="GO:0004474">
    <property type="term" value="F:malate synthase activity"/>
    <property type="evidence" value="ECO:0007669"/>
    <property type="project" value="UniProtKB-EC"/>
</dbReference>
<dbReference type="InterPro" id="IPR015813">
    <property type="entry name" value="Pyrv/PenolPyrv_kinase-like_dom"/>
</dbReference>
<evidence type="ECO:0000256" key="19">
    <source>
        <dbReference type="ARBA" id="ARBA00066840"/>
    </source>
</evidence>
<keyword evidence="24" id="KW-0812">Transmembrane</keyword>
<evidence type="ECO:0000256" key="9">
    <source>
        <dbReference type="ARBA" id="ARBA00022946"/>
    </source>
</evidence>
<evidence type="ECO:0000256" key="3">
    <source>
        <dbReference type="ARBA" id="ARBA00011233"/>
    </source>
</evidence>
<organism evidence="26 27">
    <name type="scientific">Brachionus plicatilis</name>
    <name type="common">Marine rotifer</name>
    <name type="synonym">Brachionus muelleri</name>
    <dbReference type="NCBI Taxonomy" id="10195"/>
    <lineage>
        <taxon>Eukaryota</taxon>
        <taxon>Metazoa</taxon>
        <taxon>Spiralia</taxon>
        <taxon>Gnathifera</taxon>
        <taxon>Rotifera</taxon>
        <taxon>Eurotatoria</taxon>
        <taxon>Monogononta</taxon>
        <taxon>Pseudotrocha</taxon>
        <taxon>Ploima</taxon>
        <taxon>Brachionidae</taxon>
        <taxon>Brachionus</taxon>
    </lineage>
</organism>
<evidence type="ECO:0000256" key="10">
    <source>
        <dbReference type="ARBA" id="ARBA00022990"/>
    </source>
</evidence>
<keyword evidence="6" id="KW-0479">Metal-binding</keyword>
<evidence type="ECO:0000256" key="23">
    <source>
        <dbReference type="ARBA" id="ARBA00083020"/>
    </source>
</evidence>
<dbReference type="EC" id="2.3.3.9" evidence="4"/>
<keyword evidence="7" id="KW-0378">Hydrolase</keyword>
<evidence type="ECO:0000256" key="7">
    <source>
        <dbReference type="ARBA" id="ARBA00022801"/>
    </source>
</evidence>
<dbReference type="GO" id="GO:0046872">
    <property type="term" value="F:metal ion binding"/>
    <property type="evidence" value="ECO:0007669"/>
    <property type="project" value="UniProtKB-KW"/>
</dbReference>
<dbReference type="STRING" id="10195.A0A3M7S1D6"/>
<evidence type="ECO:0000313" key="26">
    <source>
        <dbReference type="EMBL" id="RNA29552.1"/>
    </source>
</evidence>
<evidence type="ECO:0000256" key="12">
    <source>
        <dbReference type="ARBA" id="ARBA00023239"/>
    </source>
</evidence>
<feature type="domain" description="HpcH/HpaI aldolase/citrate lyase" evidence="25">
    <location>
        <begin position="294"/>
        <end position="540"/>
    </location>
</feature>
<dbReference type="SUPFAM" id="SSF53335">
    <property type="entry name" value="S-adenosyl-L-methionine-dependent methyltransferases"/>
    <property type="match status" value="1"/>
</dbReference>
<dbReference type="InterPro" id="IPR029063">
    <property type="entry name" value="SAM-dependent_MTases_sf"/>
</dbReference>
<evidence type="ECO:0000256" key="18">
    <source>
        <dbReference type="ARBA" id="ARBA00066460"/>
    </source>
</evidence>
<dbReference type="InterPro" id="IPR005000">
    <property type="entry name" value="Aldolase/citrate-lyase_domain"/>
</dbReference>
<dbReference type="GO" id="GO:0047777">
    <property type="term" value="F:(S)-citramalyl-CoA lyase activity"/>
    <property type="evidence" value="ECO:0007669"/>
    <property type="project" value="UniProtKB-EC"/>
</dbReference>
<dbReference type="GO" id="GO:0005739">
    <property type="term" value="C:mitochondrion"/>
    <property type="evidence" value="ECO:0007669"/>
    <property type="project" value="UniProtKB-SubCell"/>
</dbReference>
<keyword evidence="24" id="KW-0472">Membrane</keyword>
<feature type="transmembrane region" description="Helical" evidence="24">
    <location>
        <begin position="6"/>
        <end position="23"/>
    </location>
</feature>
<dbReference type="Proteomes" id="UP000276133">
    <property type="component" value="Unassembled WGS sequence"/>
</dbReference>
<dbReference type="Pfam" id="PF03328">
    <property type="entry name" value="HpcH_HpaI"/>
    <property type="match status" value="1"/>
</dbReference>
<evidence type="ECO:0000256" key="17">
    <source>
        <dbReference type="ARBA" id="ARBA00061542"/>
    </source>
</evidence>
<comment type="similarity">
    <text evidence="17">Belongs to the HpcH/HpaI aldolase family. Citrate lyase beta subunit-like subfamily.</text>
</comment>
<dbReference type="EC" id="4.1.3.25" evidence="19"/>
<comment type="catalytic activity">
    <reaction evidence="14">
        <text>propanoyl-CoA + glyoxylate + H2O = 3-methylmalate + CoA + H(+)</text>
        <dbReference type="Rhea" id="RHEA:47628"/>
        <dbReference type="ChEBI" id="CHEBI:15377"/>
        <dbReference type="ChEBI" id="CHEBI:15378"/>
        <dbReference type="ChEBI" id="CHEBI:36655"/>
        <dbReference type="ChEBI" id="CHEBI:57287"/>
        <dbReference type="ChEBI" id="CHEBI:57392"/>
        <dbReference type="ChEBI" id="CHEBI:87810"/>
    </reaction>
</comment>
<evidence type="ECO:0000256" key="14">
    <source>
        <dbReference type="ARBA" id="ARBA00051623"/>
    </source>
</evidence>
<keyword evidence="27" id="KW-1185">Reference proteome</keyword>
<keyword evidence="5" id="KW-0808">Transferase</keyword>
<evidence type="ECO:0000256" key="8">
    <source>
        <dbReference type="ARBA" id="ARBA00022842"/>
    </source>
</evidence>
<dbReference type="Gene3D" id="3.40.50.150">
    <property type="entry name" value="Vaccinia Virus protein VP39"/>
    <property type="match status" value="1"/>
</dbReference>
<dbReference type="PANTHER" id="PTHR11105:SF0">
    <property type="entry name" value="CITRAMALYL-COA LYASE, MITOCHONDRIAL"/>
    <property type="match status" value="1"/>
</dbReference>
<dbReference type="InterPro" id="IPR040186">
    <property type="entry name" value="Citramalyl-CoA_lyase"/>
</dbReference>
<name>A0A3M7S1D6_BRAPC</name>
<dbReference type="EMBL" id="REGN01002201">
    <property type="protein sequence ID" value="RNA29552.1"/>
    <property type="molecule type" value="Genomic_DNA"/>
</dbReference>
<comment type="subunit">
    <text evidence="3">Homotrimer.</text>
</comment>
<comment type="catalytic activity">
    <reaction evidence="13">
        <text>glyoxylate + acetyl-CoA + H2O = (S)-malate + CoA + H(+)</text>
        <dbReference type="Rhea" id="RHEA:18181"/>
        <dbReference type="ChEBI" id="CHEBI:15377"/>
        <dbReference type="ChEBI" id="CHEBI:15378"/>
        <dbReference type="ChEBI" id="CHEBI:15589"/>
        <dbReference type="ChEBI" id="CHEBI:36655"/>
        <dbReference type="ChEBI" id="CHEBI:57287"/>
        <dbReference type="ChEBI" id="CHEBI:57288"/>
        <dbReference type="EC" id="2.3.3.9"/>
    </reaction>
</comment>
<keyword evidence="8" id="KW-0460">Magnesium</keyword>
<dbReference type="GO" id="GO:0016787">
    <property type="term" value="F:hydrolase activity"/>
    <property type="evidence" value="ECO:0007669"/>
    <property type="project" value="UniProtKB-KW"/>
</dbReference>
<accession>A0A3M7S1D6</accession>
<evidence type="ECO:0000256" key="6">
    <source>
        <dbReference type="ARBA" id="ARBA00022723"/>
    </source>
</evidence>
<reference evidence="26 27" key="1">
    <citation type="journal article" date="2018" name="Sci. Rep.">
        <title>Genomic signatures of local adaptation to the degree of environmental predictability in rotifers.</title>
        <authorList>
            <person name="Franch-Gras L."/>
            <person name="Hahn C."/>
            <person name="Garcia-Roger E.M."/>
            <person name="Carmona M.J."/>
            <person name="Serra M."/>
            <person name="Gomez A."/>
        </authorList>
    </citation>
    <scope>NUCLEOTIDE SEQUENCE [LARGE SCALE GENOMIC DNA]</scope>
    <source>
        <strain evidence="26">HYR1</strain>
    </source>
</reference>
<dbReference type="Gene3D" id="3.20.20.60">
    <property type="entry name" value="Phosphoenolpyruvate-binding domains"/>
    <property type="match status" value="1"/>
</dbReference>
<proteinExistence type="inferred from homology"/>
<dbReference type="PANTHER" id="PTHR11105">
    <property type="entry name" value="CITRATE LYASE SUBUNIT BETA-RELATED"/>
    <property type="match status" value="1"/>
</dbReference>
<evidence type="ECO:0000256" key="5">
    <source>
        <dbReference type="ARBA" id="ARBA00022679"/>
    </source>
</evidence>
<evidence type="ECO:0000256" key="13">
    <source>
        <dbReference type="ARBA" id="ARBA00047918"/>
    </source>
</evidence>
<keyword evidence="10" id="KW-0007">Acetylation</keyword>
<comment type="function">
    <text evidence="16">Mitochondrial citramalyl-CoA lyase indirectly involved in the vitamin B12 metabolism. Converts citramalyl-CoA into acetyl-CoA and pyruvate in the C5-dicarboxylate catabolism pathway. The C5-dicarboxylate catabolism pathway is required to detoxify itaconate, a vitamin B12-poisoning metabolite. Also acts as a malate synthase in vitro, converting glyoxylate and acetyl-CoA to malate. Also displays malyl-CoA thioesterase activity. Also acts as a beta-methylmalate synthase in vitro, by mediating conversion of glyoxylate and propionyl-CoA to beta-methylmalate. Also has very weak citramalate synthase activity in vitro.</text>
</comment>
<comment type="catalytic activity">
    <reaction evidence="15">
        <text>(3S)-citramalyl-CoA = pyruvate + acetyl-CoA</text>
        <dbReference type="Rhea" id="RHEA:22612"/>
        <dbReference type="ChEBI" id="CHEBI:15361"/>
        <dbReference type="ChEBI" id="CHEBI:57288"/>
        <dbReference type="ChEBI" id="CHEBI:58668"/>
        <dbReference type="EC" id="4.1.3.25"/>
    </reaction>
</comment>
<evidence type="ECO:0000256" key="21">
    <source>
        <dbReference type="ARBA" id="ARBA00076231"/>
    </source>
</evidence>
<protein>
    <recommendedName>
        <fullName evidence="20">Citramalyl-CoA lyase, mitochondrial</fullName>
        <ecNumber evidence="4">2.3.3.9</ecNumber>
        <ecNumber evidence="18">3.1.2.30</ecNumber>
        <ecNumber evidence="19">4.1.3.25</ecNumber>
    </recommendedName>
    <alternativeName>
        <fullName evidence="22">(3S)-malyl-CoA thioesterase</fullName>
    </alternativeName>
    <alternativeName>
        <fullName evidence="23">Beta-methylmalate synthase</fullName>
    </alternativeName>
    <alternativeName>
        <fullName evidence="21">Malate synthase</fullName>
    </alternativeName>
</protein>
<evidence type="ECO:0000256" key="20">
    <source>
        <dbReference type="ARBA" id="ARBA00072098"/>
    </source>
</evidence>
<evidence type="ECO:0000313" key="27">
    <source>
        <dbReference type="Proteomes" id="UP000276133"/>
    </source>
</evidence>
<keyword evidence="11" id="KW-0496">Mitochondrion</keyword>
<evidence type="ECO:0000256" key="22">
    <source>
        <dbReference type="ARBA" id="ARBA00076788"/>
    </source>
</evidence>
<evidence type="ECO:0000256" key="11">
    <source>
        <dbReference type="ARBA" id="ARBA00023128"/>
    </source>
</evidence>
<dbReference type="InterPro" id="IPR040442">
    <property type="entry name" value="Pyrv_kinase-like_dom_sf"/>
</dbReference>
<comment type="cofactor">
    <cofactor evidence="1">
        <name>Mg(2+)</name>
        <dbReference type="ChEBI" id="CHEBI:18420"/>
    </cofactor>
</comment>
<keyword evidence="12 26" id="KW-0456">Lyase</keyword>
<evidence type="ECO:0000256" key="2">
    <source>
        <dbReference type="ARBA" id="ARBA00004173"/>
    </source>
</evidence>
<comment type="caution">
    <text evidence="26">The sequence shown here is derived from an EMBL/GenBank/DDBJ whole genome shotgun (WGS) entry which is preliminary data.</text>
</comment>
<gene>
    <name evidence="26" type="ORF">BpHYR1_041884</name>
</gene>
<evidence type="ECO:0000256" key="24">
    <source>
        <dbReference type="SAM" id="Phobius"/>
    </source>
</evidence>
<keyword evidence="9" id="KW-0809">Transit peptide</keyword>
<evidence type="ECO:0000256" key="4">
    <source>
        <dbReference type="ARBA" id="ARBA00012636"/>
    </source>
</evidence>
<evidence type="ECO:0000256" key="1">
    <source>
        <dbReference type="ARBA" id="ARBA00001946"/>
    </source>
</evidence>
<dbReference type="GO" id="GO:0106064">
    <property type="term" value="P:regulation of cobalamin metabolic process"/>
    <property type="evidence" value="ECO:0007669"/>
    <property type="project" value="UniProtKB-ARBA"/>
</dbReference>